<keyword evidence="3" id="KW-1185">Reference proteome</keyword>
<dbReference type="AlphaFoldDB" id="A0A1E5WBM0"/>
<proteinExistence type="predicted"/>
<sequence length="273" mass="29541">MANGEARITALLFAFSALLFLLLARAVLLQPPSQQQQHRGLRGLMLAALHRFLDGRGLLDLATRTNMILLCNALLIFILRDAGVLGAPARRHRASPAVATTAAAAADAEHACSAPPRPRACRSVVVWRCQRNSAAAKHDATGRLVERQLPPRGHRTAEVVAPWAVPAVVQVGEPVATKQIVLVDKATTNHLPNDDQAATTTTAIDGNCEFDRRIIVADDERNAKTEGPAEETAEEAELADDRRIEEFIANQWSMMRQESLQLVMSGSQAIAAC</sequence>
<protein>
    <submittedName>
        <fullName evidence="2">Uncharacterized protein</fullName>
    </submittedName>
</protein>
<accession>A0A1E5WBM0</accession>
<comment type="caution">
    <text evidence="2">The sequence shown here is derived from an EMBL/GenBank/DDBJ whole genome shotgun (WGS) entry which is preliminary data.</text>
</comment>
<name>A0A1E5WBM0_9POAL</name>
<dbReference type="OrthoDB" id="696520at2759"/>
<dbReference type="Proteomes" id="UP000095767">
    <property type="component" value="Unassembled WGS sequence"/>
</dbReference>
<evidence type="ECO:0000313" key="3">
    <source>
        <dbReference type="Proteomes" id="UP000095767"/>
    </source>
</evidence>
<evidence type="ECO:0000256" key="1">
    <source>
        <dbReference type="SAM" id="SignalP"/>
    </source>
</evidence>
<dbReference type="EMBL" id="LWDX02014135">
    <property type="protein sequence ID" value="OEL34819.1"/>
    <property type="molecule type" value="Genomic_DNA"/>
</dbReference>
<gene>
    <name evidence="2" type="ORF">BAE44_0004165</name>
</gene>
<keyword evidence="1" id="KW-0732">Signal</keyword>
<organism evidence="2 3">
    <name type="scientific">Dichanthelium oligosanthes</name>
    <dbReference type="NCBI Taxonomy" id="888268"/>
    <lineage>
        <taxon>Eukaryota</taxon>
        <taxon>Viridiplantae</taxon>
        <taxon>Streptophyta</taxon>
        <taxon>Embryophyta</taxon>
        <taxon>Tracheophyta</taxon>
        <taxon>Spermatophyta</taxon>
        <taxon>Magnoliopsida</taxon>
        <taxon>Liliopsida</taxon>
        <taxon>Poales</taxon>
        <taxon>Poaceae</taxon>
        <taxon>PACMAD clade</taxon>
        <taxon>Panicoideae</taxon>
        <taxon>Panicodae</taxon>
        <taxon>Paniceae</taxon>
        <taxon>Dichantheliinae</taxon>
        <taxon>Dichanthelium</taxon>
    </lineage>
</organism>
<feature type="signal peptide" evidence="1">
    <location>
        <begin position="1"/>
        <end position="29"/>
    </location>
</feature>
<reference evidence="2 3" key="1">
    <citation type="submission" date="2016-09" db="EMBL/GenBank/DDBJ databases">
        <title>The draft genome of Dichanthelium oligosanthes: A C3 panicoid grass species.</title>
        <authorList>
            <person name="Studer A.J."/>
            <person name="Schnable J.C."/>
            <person name="Brutnell T.P."/>
        </authorList>
    </citation>
    <scope>NUCLEOTIDE SEQUENCE [LARGE SCALE GENOMIC DNA]</scope>
    <source>
        <strain evidence="3">cv. Kellogg 1175</strain>
        <tissue evidence="2">Leaf</tissue>
    </source>
</reference>
<evidence type="ECO:0000313" key="2">
    <source>
        <dbReference type="EMBL" id="OEL34819.1"/>
    </source>
</evidence>
<feature type="chain" id="PRO_5009189043" evidence="1">
    <location>
        <begin position="30"/>
        <end position="273"/>
    </location>
</feature>